<dbReference type="Proteomes" id="UP000612893">
    <property type="component" value="Unassembled WGS sequence"/>
</dbReference>
<keyword evidence="1" id="KW-0233">DNA recombination</keyword>
<evidence type="ECO:0000259" key="2">
    <source>
        <dbReference type="PROSITE" id="PS51898"/>
    </source>
</evidence>
<dbReference type="EMBL" id="JAEKNR010000037">
    <property type="protein sequence ID" value="MBJ7597084.1"/>
    <property type="molecule type" value="Genomic_DNA"/>
</dbReference>
<dbReference type="GO" id="GO:0015074">
    <property type="term" value="P:DNA integration"/>
    <property type="evidence" value="ECO:0007669"/>
    <property type="project" value="InterPro"/>
</dbReference>
<dbReference type="RefSeq" id="WP_338199037.1">
    <property type="nucleotide sequence ID" value="NZ_JAEKNR010000037.1"/>
</dbReference>
<dbReference type="PANTHER" id="PTHR30349:SF81">
    <property type="entry name" value="TYROSINE RECOMBINASE XERC"/>
    <property type="match status" value="1"/>
</dbReference>
<gene>
    <name evidence="3" type="ORF">JF922_03220</name>
</gene>
<protein>
    <submittedName>
        <fullName evidence="3">Site-specific integrase</fullName>
    </submittedName>
</protein>
<evidence type="ECO:0000313" key="3">
    <source>
        <dbReference type="EMBL" id="MBJ7597084.1"/>
    </source>
</evidence>
<proteinExistence type="predicted"/>
<comment type="caution">
    <text evidence="3">The sequence shown here is derived from an EMBL/GenBank/DDBJ whole genome shotgun (WGS) entry which is preliminary data.</text>
</comment>
<dbReference type="GO" id="GO:0006310">
    <property type="term" value="P:DNA recombination"/>
    <property type="evidence" value="ECO:0007669"/>
    <property type="project" value="UniProtKB-KW"/>
</dbReference>
<keyword evidence="4" id="KW-1185">Reference proteome</keyword>
<name>A0A934JZK8_9BACT</name>
<dbReference type="Pfam" id="PF00589">
    <property type="entry name" value="Phage_integrase"/>
    <property type="match status" value="1"/>
</dbReference>
<dbReference type="Gene3D" id="1.10.443.10">
    <property type="entry name" value="Intergrase catalytic core"/>
    <property type="match status" value="1"/>
</dbReference>
<evidence type="ECO:0000256" key="1">
    <source>
        <dbReference type="ARBA" id="ARBA00023172"/>
    </source>
</evidence>
<dbReference type="InterPro" id="IPR011010">
    <property type="entry name" value="DNA_brk_join_enz"/>
</dbReference>
<feature type="domain" description="Tyr recombinase" evidence="2">
    <location>
        <begin position="118"/>
        <end position="318"/>
    </location>
</feature>
<accession>A0A934JZK8</accession>
<dbReference type="AlphaFoldDB" id="A0A934JZK8"/>
<reference evidence="3" key="1">
    <citation type="submission" date="2020-10" db="EMBL/GenBank/DDBJ databases">
        <title>Ca. Dormibacterota MAGs.</title>
        <authorList>
            <person name="Montgomery K."/>
        </authorList>
    </citation>
    <scope>NUCLEOTIDE SEQUENCE [LARGE SCALE GENOMIC DNA]</scope>
    <source>
        <strain evidence="3">SC8812_S17_10</strain>
    </source>
</reference>
<dbReference type="PROSITE" id="PS51898">
    <property type="entry name" value="TYR_RECOMBINASE"/>
    <property type="match status" value="1"/>
</dbReference>
<evidence type="ECO:0000313" key="4">
    <source>
        <dbReference type="Proteomes" id="UP000612893"/>
    </source>
</evidence>
<dbReference type="SUPFAM" id="SSF56349">
    <property type="entry name" value="DNA breaking-rejoining enzymes"/>
    <property type="match status" value="1"/>
</dbReference>
<dbReference type="InterPro" id="IPR013762">
    <property type="entry name" value="Integrase-like_cat_sf"/>
</dbReference>
<dbReference type="CDD" id="cd00397">
    <property type="entry name" value="DNA_BRE_C"/>
    <property type="match status" value="1"/>
</dbReference>
<dbReference type="GO" id="GO:0003677">
    <property type="term" value="F:DNA binding"/>
    <property type="evidence" value="ECO:0007669"/>
    <property type="project" value="InterPro"/>
</dbReference>
<organism evidence="3 4">
    <name type="scientific">Candidatus Nephthysia bennettiae</name>
    <dbReference type="NCBI Taxonomy" id="3127016"/>
    <lineage>
        <taxon>Bacteria</taxon>
        <taxon>Bacillati</taxon>
        <taxon>Candidatus Dormiibacterota</taxon>
        <taxon>Candidatus Dormibacteria</taxon>
        <taxon>Candidatus Dormibacterales</taxon>
        <taxon>Candidatus Dormibacteraceae</taxon>
        <taxon>Candidatus Nephthysia</taxon>
    </lineage>
</organism>
<dbReference type="InterPro" id="IPR002104">
    <property type="entry name" value="Integrase_catalytic"/>
</dbReference>
<dbReference type="InterPro" id="IPR050090">
    <property type="entry name" value="Tyrosine_recombinase_XerCD"/>
</dbReference>
<sequence length="329" mass="35939">MVELEGEPVASLAQLGHPVTAYLNGLAPSSRRPQLAALEAIARRATQIYSAESMPWQRLRRPQVLQIRSLLEENYRPASANRMLAALRGVLRKCWHAGLISTDDYQAAASIKAVRGESEPRGRDLSAGELRSLFEACARAPQEPAHQQDSGARRRRDAAFLAIAYGSGVRRAEAIALDLADLDFASGQLRVRHGKGKNPRQAPLAPTAQPALEDWLQVRGHEPGPFFCAVLKTGRLVREGSGGLRRLSGSAAWAICKERGQKAGIQAPAPHDLRRTWVGDLLEFADLATVQRMAGHASVSTTARYDRRDHAVQRKAAAQLHVPYVPPDD</sequence>
<dbReference type="PANTHER" id="PTHR30349">
    <property type="entry name" value="PHAGE INTEGRASE-RELATED"/>
    <property type="match status" value="1"/>
</dbReference>